<dbReference type="GO" id="GO:0005524">
    <property type="term" value="F:ATP binding"/>
    <property type="evidence" value="ECO:0007669"/>
    <property type="project" value="UniProtKB-UniRule"/>
</dbReference>
<evidence type="ECO:0000256" key="6">
    <source>
        <dbReference type="ARBA" id="ARBA00023136"/>
    </source>
</evidence>
<gene>
    <name evidence="10" type="ORF">CDD81_804</name>
</gene>
<comment type="similarity">
    <text evidence="7">Belongs to the PI3/PI4-kinase family.</text>
</comment>
<reference evidence="10 11" key="1">
    <citation type="submission" date="2017-06" db="EMBL/GenBank/DDBJ databases">
        <title>Ant-infecting Ophiocordyceps genomes reveal a high diversity of potential behavioral manipulation genes and a possible major role for enterotoxins.</title>
        <authorList>
            <person name="De Bekker C."/>
            <person name="Evans H.C."/>
            <person name="Brachmann A."/>
            <person name="Hughes D.P."/>
        </authorList>
    </citation>
    <scope>NUCLEOTIDE SEQUENCE [LARGE SCALE GENOMIC DNA]</scope>
    <source>
        <strain evidence="10 11">Map64</strain>
    </source>
</reference>
<dbReference type="OrthoDB" id="3349449at2759"/>
<feature type="region of interest" description="Disordered" evidence="8">
    <location>
        <begin position="1"/>
        <end position="76"/>
    </location>
</feature>
<keyword evidence="3 7" id="KW-0547">Nucleotide-binding</keyword>
<dbReference type="Pfam" id="PF00454">
    <property type="entry name" value="PI3_PI4_kinase"/>
    <property type="match status" value="1"/>
</dbReference>
<name>A0A2C5Y0B1_9HYPO</name>
<keyword evidence="4 7" id="KW-0418">Kinase</keyword>
<dbReference type="PANTHER" id="PTHR12865:SF1">
    <property type="entry name" value="PHOSPHATIDYLINOSITOL 4-KINASE TYPE 2"/>
    <property type="match status" value="1"/>
</dbReference>
<proteinExistence type="inferred from homology"/>
<dbReference type="EMBL" id="NJET01000117">
    <property type="protein sequence ID" value="PHH61093.1"/>
    <property type="molecule type" value="Genomic_DNA"/>
</dbReference>
<comment type="catalytic activity">
    <reaction evidence="7">
        <text>a 1,2-diacyl-sn-glycero-3-phospho-(1D-myo-inositol) + ATP = a 1,2-diacyl-sn-glycero-3-phospho-(1D-myo-inositol 4-phosphate) + ADP + H(+)</text>
        <dbReference type="Rhea" id="RHEA:19877"/>
        <dbReference type="ChEBI" id="CHEBI:15378"/>
        <dbReference type="ChEBI" id="CHEBI:30616"/>
        <dbReference type="ChEBI" id="CHEBI:57880"/>
        <dbReference type="ChEBI" id="CHEBI:58178"/>
        <dbReference type="ChEBI" id="CHEBI:456216"/>
        <dbReference type="EC" id="2.7.1.67"/>
    </reaction>
</comment>
<dbReference type="AlphaFoldDB" id="A0A2C5Y0B1"/>
<feature type="compositionally biased region" description="Polar residues" evidence="8">
    <location>
        <begin position="672"/>
        <end position="682"/>
    </location>
</feature>
<evidence type="ECO:0000256" key="7">
    <source>
        <dbReference type="RuleBase" id="RU367084"/>
    </source>
</evidence>
<keyword evidence="6" id="KW-0472">Membrane</keyword>
<evidence type="ECO:0000256" key="2">
    <source>
        <dbReference type="ARBA" id="ARBA00022679"/>
    </source>
</evidence>
<evidence type="ECO:0000313" key="10">
    <source>
        <dbReference type="EMBL" id="PHH61093.1"/>
    </source>
</evidence>
<keyword evidence="2 7" id="KW-0808">Transferase</keyword>
<evidence type="ECO:0000313" key="11">
    <source>
        <dbReference type="Proteomes" id="UP000226192"/>
    </source>
</evidence>
<dbReference type="EC" id="2.7.1.67" evidence="7"/>
<feature type="region of interest" description="Disordered" evidence="8">
    <location>
        <begin position="319"/>
        <end position="354"/>
    </location>
</feature>
<dbReference type="GO" id="GO:0000329">
    <property type="term" value="C:fungal-type vacuole membrane"/>
    <property type="evidence" value="ECO:0007669"/>
    <property type="project" value="TreeGrafter"/>
</dbReference>
<dbReference type="PANTHER" id="PTHR12865">
    <property type="entry name" value="PHOSPHATIDYLINOSITOL 4-KINASE TYPE-II"/>
    <property type="match status" value="1"/>
</dbReference>
<comment type="caution">
    <text evidence="10">The sequence shown here is derived from an EMBL/GenBank/DDBJ whole genome shotgun (WGS) entry which is preliminary data.</text>
</comment>
<dbReference type="Proteomes" id="UP000226192">
    <property type="component" value="Unassembled WGS sequence"/>
</dbReference>
<dbReference type="GO" id="GO:0005886">
    <property type="term" value="C:plasma membrane"/>
    <property type="evidence" value="ECO:0007669"/>
    <property type="project" value="UniProtKB-SubCell"/>
</dbReference>
<dbReference type="GO" id="GO:0005768">
    <property type="term" value="C:endosome"/>
    <property type="evidence" value="ECO:0007669"/>
    <property type="project" value="UniProtKB-UniRule"/>
</dbReference>
<feature type="compositionally biased region" description="Acidic residues" evidence="8">
    <location>
        <begin position="731"/>
        <end position="742"/>
    </location>
</feature>
<keyword evidence="11" id="KW-1185">Reference proteome</keyword>
<evidence type="ECO:0000256" key="8">
    <source>
        <dbReference type="SAM" id="MobiDB-lite"/>
    </source>
</evidence>
<dbReference type="InterPro" id="IPR039756">
    <property type="entry name" value="Lsb6/PI4K2"/>
</dbReference>
<protein>
    <recommendedName>
        <fullName evidence="7">Phosphatidylinositol 4-kinase</fullName>
        <ecNumber evidence="7">2.7.1.67</ecNumber>
    </recommendedName>
</protein>
<comment type="cofactor">
    <cofactor evidence="7">
        <name>Mg(2+)</name>
        <dbReference type="ChEBI" id="CHEBI:18420"/>
    </cofactor>
    <cofactor evidence="7">
        <name>Mn(2+)</name>
        <dbReference type="ChEBI" id="CHEBI:29035"/>
    </cofactor>
</comment>
<dbReference type="PROSITE" id="PS50290">
    <property type="entry name" value="PI3_4_KINASE_3"/>
    <property type="match status" value="1"/>
</dbReference>
<comment type="subcellular location">
    <subcellularLocation>
        <location evidence="7">Cell membrane</location>
        <topology evidence="7">Peripheral membrane protein</topology>
    </subcellularLocation>
    <subcellularLocation>
        <location evidence="7">Vacuole membrane</location>
        <topology evidence="7">Peripheral membrane protein</topology>
    </subcellularLocation>
</comment>
<organism evidence="10 11">
    <name type="scientific">Ophiocordyceps australis</name>
    <dbReference type="NCBI Taxonomy" id="1399860"/>
    <lineage>
        <taxon>Eukaryota</taxon>
        <taxon>Fungi</taxon>
        <taxon>Dikarya</taxon>
        <taxon>Ascomycota</taxon>
        <taxon>Pezizomycotina</taxon>
        <taxon>Sordariomycetes</taxon>
        <taxon>Hypocreomycetidae</taxon>
        <taxon>Hypocreales</taxon>
        <taxon>Ophiocordycipitaceae</taxon>
        <taxon>Ophiocordyceps</taxon>
    </lineage>
</organism>
<evidence type="ECO:0000256" key="3">
    <source>
        <dbReference type="ARBA" id="ARBA00022741"/>
    </source>
</evidence>
<sequence>MAPATTGYERLAQADRFSDGSDDDDDNRPLAQSFASLQPASAPRYAPITQPRHRSGLTSPRPGAARPKLRNRGSSNAGVDIKAINARLERWADEIASRFKRGKGRSQLGEEERLEIHHSVFQPPEGVRPITAESLSAPQPDVMTRAEFDAVVESVRAAIHQEIHPSMISQGSSGSYFARNPDGKIVGVFKPKDEEPYAAGNPKWNKWIHRNLFPCCFGRSCLIPNLSYVSEAAAYVLDSQLRTHLVPYTDVVWLSSKSFHYPFWDRRSFYRKKKPLPAKPGSFQVFLKGFKDANVFLRENPWPDQYWSGFRTSDTHRNKRKKWTESCRPSTSGSPQDPASSDDEQSSAVRTEPSAPPRFFWTEALKQCFREELEKLVILDYIMRNTDRGLDNWMVKVDWESSKVSIVSEPMHLNTEPPTEANGARPVAASQLPQPATRASHPYKTQKPMDASSSRSAEAEPSIAIGAIDNSLSWPWKHPDAWRSFPFGWLFLPVDLIGRPFSQKTRDHFLPLLTSTAWWSQTQVALQRVFQVDEDFQERMFAKQIAVMKGQAWNVVEALKSADHGPLELTRRARVCVWDDLVDVPVAVPMRVTSSEIRRSRMRQSLDEADIASSVSANNGPVDDLLCLSSQAVDMPRSGRFEMTNSSGEGNKSPNGSAPPPHDEADAELTKQKSSPLPSQASKAAGSGRTLNVYEPARHVARQQRRYSLTTASARRNSSGMAQQLSRRDDEQDGYDSDDLEGDIGYAAAEGQMGNQRKVIVERLEAVKSRNPVFTWC</sequence>
<dbReference type="PROSITE" id="PS00916">
    <property type="entry name" value="PI3_4_KINASE_2"/>
    <property type="match status" value="1"/>
</dbReference>
<feature type="compositionally biased region" description="Basic and acidic residues" evidence="8">
    <location>
        <begin position="661"/>
        <end position="671"/>
    </location>
</feature>
<feature type="compositionally biased region" description="Polar residues" evidence="8">
    <location>
        <begin position="706"/>
        <end position="725"/>
    </location>
</feature>
<dbReference type="GO" id="GO:0007032">
    <property type="term" value="P:endosome organization"/>
    <property type="evidence" value="ECO:0007669"/>
    <property type="project" value="TreeGrafter"/>
</dbReference>
<evidence type="ECO:0000256" key="4">
    <source>
        <dbReference type="ARBA" id="ARBA00022777"/>
    </source>
</evidence>
<keyword evidence="5 7" id="KW-0067">ATP-binding</keyword>
<dbReference type="STRING" id="1399860.A0A2C5Y0B1"/>
<keyword evidence="1 7" id="KW-1003">Cell membrane</keyword>
<dbReference type="InterPro" id="IPR018936">
    <property type="entry name" value="PI3/4_kinase_CS"/>
</dbReference>
<feature type="compositionally biased region" description="Polar residues" evidence="8">
    <location>
        <begin position="327"/>
        <end position="339"/>
    </location>
</feature>
<dbReference type="GO" id="GO:0007030">
    <property type="term" value="P:Golgi organization"/>
    <property type="evidence" value="ECO:0007669"/>
    <property type="project" value="TreeGrafter"/>
</dbReference>
<evidence type="ECO:0000259" key="9">
    <source>
        <dbReference type="PROSITE" id="PS50290"/>
    </source>
</evidence>
<feature type="region of interest" description="Disordered" evidence="8">
    <location>
        <begin position="412"/>
        <end position="456"/>
    </location>
</feature>
<dbReference type="InterPro" id="IPR000403">
    <property type="entry name" value="PI3/4_kinase_cat_dom"/>
</dbReference>
<feature type="region of interest" description="Disordered" evidence="8">
    <location>
        <begin position="638"/>
        <end position="742"/>
    </location>
</feature>
<accession>A0A2C5Y0B1</accession>
<evidence type="ECO:0000256" key="1">
    <source>
        <dbReference type="ARBA" id="ARBA00022475"/>
    </source>
</evidence>
<evidence type="ECO:0000256" key="5">
    <source>
        <dbReference type="ARBA" id="ARBA00022840"/>
    </source>
</evidence>
<dbReference type="GO" id="GO:0046854">
    <property type="term" value="P:phosphatidylinositol phosphate biosynthetic process"/>
    <property type="evidence" value="ECO:0007669"/>
    <property type="project" value="UniProtKB-UniRule"/>
</dbReference>
<feature type="compositionally biased region" description="Polar residues" evidence="8">
    <location>
        <begin position="643"/>
        <end position="656"/>
    </location>
</feature>
<dbReference type="GO" id="GO:0005802">
    <property type="term" value="C:trans-Golgi network"/>
    <property type="evidence" value="ECO:0007669"/>
    <property type="project" value="TreeGrafter"/>
</dbReference>
<feature type="domain" description="PI3K/PI4K catalytic" evidence="9">
    <location>
        <begin position="162"/>
        <end position="578"/>
    </location>
</feature>
<dbReference type="GO" id="GO:0004430">
    <property type="term" value="F:1-phosphatidylinositol 4-kinase activity"/>
    <property type="evidence" value="ECO:0007669"/>
    <property type="project" value="UniProtKB-UniRule"/>
</dbReference>